<evidence type="ECO:0000313" key="2">
    <source>
        <dbReference type="EMBL" id="GJM54330.1"/>
    </source>
</evidence>
<organism evidence="1 3">
    <name type="scientific">Capnocytophaga catalasegens</name>
    <dbReference type="NCBI Taxonomy" id="1004260"/>
    <lineage>
        <taxon>Bacteria</taxon>
        <taxon>Pseudomonadati</taxon>
        <taxon>Bacteroidota</taxon>
        <taxon>Flavobacteriia</taxon>
        <taxon>Flavobacteriales</taxon>
        <taxon>Flavobacteriaceae</taxon>
        <taxon>Capnocytophaga</taxon>
    </lineage>
</organism>
<gene>
    <name evidence="1" type="ORF">RCZ15_26130</name>
    <name evidence="2" type="ORF">RCZ16_26460</name>
</gene>
<accession>A0AAV5B0R9</accession>
<dbReference type="EMBL" id="BQKB01000093">
    <property type="protein sequence ID" value="GJM54330.1"/>
    <property type="molecule type" value="Genomic_DNA"/>
</dbReference>
<keyword evidence="4" id="KW-1185">Reference proteome</keyword>
<proteinExistence type="predicted"/>
<evidence type="ECO:0000313" key="1">
    <source>
        <dbReference type="EMBL" id="GJM51640.1"/>
    </source>
</evidence>
<name>A0AAV5B0R9_9FLAO</name>
<dbReference type="EMBL" id="BQKA01000084">
    <property type="protein sequence ID" value="GJM51640.1"/>
    <property type="molecule type" value="Genomic_DNA"/>
</dbReference>
<comment type="caution">
    <text evidence="1">The sequence shown here is derived from an EMBL/GenBank/DDBJ whole genome shotgun (WGS) entry which is preliminary data.</text>
</comment>
<protein>
    <submittedName>
        <fullName evidence="1">Uncharacterized protein</fullName>
    </submittedName>
</protein>
<dbReference type="RefSeq" id="WP_264847316.1">
    <property type="nucleotide sequence ID" value="NZ_BPMA01000051.1"/>
</dbReference>
<dbReference type="Proteomes" id="UP001208692">
    <property type="component" value="Unassembled WGS sequence"/>
</dbReference>
<evidence type="ECO:0000313" key="4">
    <source>
        <dbReference type="Proteomes" id="UP001208692"/>
    </source>
</evidence>
<dbReference type="AlphaFoldDB" id="A0AAV5B0R9"/>
<evidence type="ECO:0000313" key="3">
    <source>
        <dbReference type="Proteomes" id="UP001207736"/>
    </source>
</evidence>
<dbReference type="Proteomes" id="UP001207736">
    <property type="component" value="Unassembled WGS sequence"/>
</dbReference>
<sequence>MDFLQNEEQYLRVANYLMKVNQDKALNLPLSTMKPTPSELYVNTIFTAGGNVPLLTGNITQEVGITNFDGNKLEDKRYFVIDGVTIQYGEGTKATDKVFAVKYDKELPAVLLSSTLVIRQKNEIVLKLPVASIEMAKKSFEVYRKLGALALLEPNAPIEMFLETPMGSTIQVSSGDSSYIRVLLKGFETYLKR</sequence>
<reference evidence="1 4" key="1">
    <citation type="submission" date="2021-11" db="EMBL/GenBank/DDBJ databases">
        <title>Draft genome sequence of Capnocytophaga sp. strain KC07075 isolated from cat oral cavity.</title>
        <authorList>
            <person name="Suzuki M."/>
            <person name="Imaoka K."/>
            <person name="Kimura M."/>
            <person name="Morikawa S."/>
            <person name="Maeda K."/>
        </authorList>
    </citation>
    <scope>NUCLEOTIDE SEQUENCE</scope>
    <source>
        <strain evidence="1">KC07075</strain>
        <strain evidence="2 4">KC07079</strain>
    </source>
</reference>